<evidence type="ECO:0000256" key="2">
    <source>
        <dbReference type="ARBA" id="ARBA00023134"/>
    </source>
</evidence>
<sequence>MSGEEDATVREPLDLIRLSLDERIYVKLRSDRELRGKLHVDRLYGWKPCKNAPIVKAMKQQTKDVVNEFNMRLTGIITQFKEQGLNTELYYKNKEMGETFSIVPTSAITGEGIPDMLLLLVNWAQKTMVEKLTYVDDVQCTVLEVKVIEGHSTTIDVVLVNGVLHEGAQIVIVTTIRALLTPHPVKELRVKVEEEVGPKENHADEPDTLGEVGSGVQAMKQQTKDVVNEFNMRLTGVSYTSSVSYAWLELSLCIGTPICVPSREFIDIGRIASIENNHKPVGYAKKGHKDEQIHLPCFNRRALTEDFERECFINLNASKVAGKEVEF</sequence>
<dbReference type="SUPFAM" id="SSF50447">
    <property type="entry name" value="Translation proteins"/>
    <property type="match status" value="1"/>
</dbReference>
<dbReference type="InterPro" id="IPR027417">
    <property type="entry name" value="P-loop_NTPase"/>
</dbReference>
<accession>A0A8S9KE37</accession>
<name>A0A8S9KE37_BRACR</name>
<dbReference type="InterPro" id="IPR009000">
    <property type="entry name" value="Transl_B-barrel_sf"/>
</dbReference>
<dbReference type="GO" id="GO:0003743">
    <property type="term" value="F:translation initiation factor activity"/>
    <property type="evidence" value="ECO:0007669"/>
    <property type="project" value="TreeGrafter"/>
</dbReference>
<dbReference type="GO" id="GO:0005739">
    <property type="term" value="C:mitochondrion"/>
    <property type="evidence" value="ECO:0007669"/>
    <property type="project" value="TreeGrafter"/>
</dbReference>
<dbReference type="EMBL" id="QGKY02000164">
    <property type="protein sequence ID" value="KAF2593024.1"/>
    <property type="molecule type" value="Genomic_DNA"/>
</dbReference>
<dbReference type="Gene3D" id="2.40.30.10">
    <property type="entry name" value="Translation factors"/>
    <property type="match status" value="2"/>
</dbReference>
<dbReference type="InterPro" id="IPR015760">
    <property type="entry name" value="TIF_IF2"/>
</dbReference>
<dbReference type="Gene3D" id="3.40.50.300">
    <property type="entry name" value="P-loop containing nucleotide triphosphate hydrolases"/>
    <property type="match status" value="1"/>
</dbReference>
<dbReference type="AlphaFoldDB" id="A0A8S9KE37"/>
<evidence type="ECO:0000313" key="3">
    <source>
        <dbReference type="EMBL" id="KAF2593024.1"/>
    </source>
</evidence>
<comment type="caution">
    <text evidence="3">The sequence shown here is derived from an EMBL/GenBank/DDBJ whole genome shotgun (WGS) entry which is preliminary data.</text>
</comment>
<protein>
    <submittedName>
        <fullName evidence="3">Uncharacterized protein</fullName>
    </submittedName>
</protein>
<dbReference type="PANTHER" id="PTHR43381:SF4">
    <property type="entry name" value="EUKARYOTIC TRANSLATION INITIATION FACTOR 5B"/>
    <property type="match status" value="1"/>
</dbReference>
<reference evidence="3" key="1">
    <citation type="submission" date="2019-12" db="EMBL/GenBank/DDBJ databases">
        <title>Genome sequencing and annotation of Brassica cretica.</title>
        <authorList>
            <person name="Studholme D.J."/>
            <person name="Sarris P.F."/>
        </authorList>
    </citation>
    <scope>NUCLEOTIDE SEQUENCE</scope>
    <source>
        <strain evidence="3">PFS-102/07</strain>
        <tissue evidence="3">Leaf</tissue>
    </source>
</reference>
<evidence type="ECO:0000256" key="1">
    <source>
        <dbReference type="ARBA" id="ARBA00022741"/>
    </source>
</evidence>
<dbReference type="SUPFAM" id="SSF52540">
    <property type="entry name" value="P-loop containing nucleoside triphosphate hydrolases"/>
    <property type="match status" value="1"/>
</dbReference>
<dbReference type="GO" id="GO:0005525">
    <property type="term" value="F:GTP binding"/>
    <property type="evidence" value="ECO:0007669"/>
    <property type="project" value="UniProtKB-KW"/>
</dbReference>
<keyword evidence="2" id="KW-0342">GTP-binding</keyword>
<dbReference type="PANTHER" id="PTHR43381">
    <property type="entry name" value="TRANSLATION INITIATION FACTOR IF-2-RELATED"/>
    <property type="match status" value="1"/>
</dbReference>
<gene>
    <name evidence="3" type="ORF">F2Q70_00045565</name>
</gene>
<keyword evidence="1" id="KW-0547">Nucleotide-binding</keyword>
<proteinExistence type="predicted"/>
<organism evidence="3">
    <name type="scientific">Brassica cretica</name>
    <name type="common">Mustard</name>
    <dbReference type="NCBI Taxonomy" id="69181"/>
    <lineage>
        <taxon>Eukaryota</taxon>
        <taxon>Viridiplantae</taxon>
        <taxon>Streptophyta</taxon>
        <taxon>Embryophyta</taxon>
        <taxon>Tracheophyta</taxon>
        <taxon>Spermatophyta</taxon>
        <taxon>Magnoliopsida</taxon>
        <taxon>eudicotyledons</taxon>
        <taxon>Gunneridae</taxon>
        <taxon>Pentapetalae</taxon>
        <taxon>rosids</taxon>
        <taxon>malvids</taxon>
        <taxon>Brassicales</taxon>
        <taxon>Brassicaceae</taxon>
        <taxon>Brassiceae</taxon>
        <taxon>Brassica</taxon>
    </lineage>
</organism>
<dbReference type="Gene3D" id="2.30.30.100">
    <property type="match status" value="1"/>
</dbReference>